<feature type="compositionally biased region" description="Basic residues" evidence="2">
    <location>
        <begin position="139"/>
        <end position="149"/>
    </location>
</feature>
<feature type="compositionally biased region" description="Basic and acidic residues" evidence="2">
    <location>
        <begin position="172"/>
        <end position="184"/>
    </location>
</feature>
<feature type="region of interest" description="Disordered" evidence="2">
    <location>
        <begin position="519"/>
        <end position="665"/>
    </location>
</feature>
<evidence type="ECO:0000313" key="3">
    <source>
        <dbReference type="EMBL" id="KAK6351772.1"/>
    </source>
</evidence>
<reference evidence="3 4" key="1">
    <citation type="submission" date="2019-10" db="EMBL/GenBank/DDBJ databases">
        <authorList>
            <person name="Palmer J.M."/>
        </authorList>
    </citation>
    <scope>NUCLEOTIDE SEQUENCE [LARGE SCALE GENOMIC DNA]</scope>
    <source>
        <strain evidence="3 4">TWF718</strain>
    </source>
</reference>
<feature type="compositionally biased region" description="Basic and acidic residues" evidence="2">
    <location>
        <begin position="605"/>
        <end position="629"/>
    </location>
</feature>
<name>A0AAN8N3H6_9PEZI</name>
<feature type="region of interest" description="Disordered" evidence="2">
    <location>
        <begin position="126"/>
        <end position="196"/>
    </location>
</feature>
<feature type="region of interest" description="Disordered" evidence="2">
    <location>
        <begin position="1"/>
        <end position="29"/>
    </location>
</feature>
<feature type="region of interest" description="Disordered" evidence="2">
    <location>
        <begin position="218"/>
        <end position="239"/>
    </location>
</feature>
<dbReference type="Proteomes" id="UP001313282">
    <property type="component" value="Unassembled WGS sequence"/>
</dbReference>
<keyword evidence="1" id="KW-0175">Coiled coil</keyword>
<protein>
    <submittedName>
        <fullName evidence="3">Uncharacterized protein</fullName>
    </submittedName>
</protein>
<feature type="compositionally biased region" description="Polar residues" evidence="2">
    <location>
        <begin position="219"/>
        <end position="229"/>
    </location>
</feature>
<sequence length="704" mass="79512">MTQRQSIRQRAPAIMHTEARAQARRQRLEERNRKLDEAIAAASVVVDSSPINFTDSDVDENERTKEGAKTPEFMDVEESEAEPESSAMAWMKPKAVPKAAPKALSKSEQEYARRAEQSRIAKQWAAEYGPSGRELRAAKKEKKQIRRRWGKEEEKTGEEPVDVIPRTSVKRNCRDHESGDEQHEKKRQARYPVRSQKVRVPMKILKGCIDSQERLHLSSDPQHSLNSPDGSPVPPPDATKYDVDWLIDAIRESKPIYRQYTKLNNRPDTKHGNISASDPLDMKEEMEIIAAKEKQLEADFETLQEIRYKERGQKPSLTLSVNIGQRLYCIERNLEVLREFKEEREEYWKKIFEGSIGTEQALQEHLDTLRAFNAERDDNKLRPKAQQEELSDSSSSYPAKDISREPTSSLETSPAAKYTPQGHPGARVEPKDMARLTAVCQIVEEKQRELEKAMAQAQKLQEELMLLSAEVEKISLEELELGEKEKKSPMGIFDVSSSSSSIMEITKTSPPVVEVHSIASSPKLGPSSLAPAIQNTSSPSTGSNSDAFPGTKLGKQISQSPTTTYLLSKDRRSKLASQQPRQINNPVKKKDYLRKGHAAKQIKPVTREKPVPETKQKPIAEAKQKDAGKNKANTKPASILPAKRKQNTEPDEPVGKAATVPGSHKRVMLQKEMRETIDDLETFFEMDAYNSRKRLKRGVTTGKK</sequence>
<feature type="compositionally biased region" description="Basic and acidic residues" evidence="2">
    <location>
        <begin position="17"/>
        <end position="29"/>
    </location>
</feature>
<feature type="region of interest" description="Disordered" evidence="2">
    <location>
        <begin position="373"/>
        <end position="430"/>
    </location>
</feature>
<feature type="compositionally biased region" description="Basic and acidic residues" evidence="2">
    <location>
        <begin position="373"/>
        <end position="387"/>
    </location>
</feature>
<feature type="coiled-coil region" evidence="1">
    <location>
        <begin position="433"/>
        <end position="477"/>
    </location>
</feature>
<feature type="compositionally biased region" description="Acidic residues" evidence="2">
    <location>
        <begin position="74"/>
        <end position="83"/>
    </location>
</feature>
<keyword evidence="4" id="KW-1185">Reference proteome</keyword>
<accession>A0AAN8N3H6</accession>
<organism evidence="3 4">
    <name type="scientific">Orbilia javanica</name>
    <dbReference type="NCBI Taxonomy" id="47235"/>
    <lineage>
        <taxon>Eukaryota</taxon>
        <taxon>Fungi</taxon>
        <taxon>Dikarya</taxon>
        <taxon>Ascomycota</taxon>
        <taxon>Pezizomycotina</taxon>
        <taxon>Orbiliomycetes</taxon>
        <taxon>Orbiliales</taxon>
        <taxon>Orbiliaceae</taxon>
        <taxon>Orbilia</taxon>
    </lineage>
</organism>
<gene>
    <name evidence="3" type="ORF">TWF718_004918</name>
</gene>
<proteinExistence type="predicted"/>
<comment type="caution">
    <text evidence="3">The sequence shown here is derived from an EMBL/GenBank/DDBJ whole genome shotgun (WGS) entry which is preliminary data.</text>
</comment>
<evidence type="ECO:0000313" key="4">
    <source>
        <dbReference type="Proteomes" id="UP001313282"/>
    </source>
</evidence>
<feature type="compositionally biased region" description="Polar residues" evidence="2">
    <location>
        <begin position="575"/>
        <end position="585"/>
    </location>
</feature>
<feature type="compositionally biased region" description="Polar residues" evidence="2">
    <location>
        <begin position="556"/>
        <end position="566"/>
    </location>
</feature>
<feature type="region of interest" description="Disordered" evidence="2">
    <location>
        <begin position="50"/>
        <end position="94"/>
    </location>
</feature>
<feature type="compositionally biased region" description="Polar residues" evidence="2">
    <location>
        <begin position="533"/>
        <end position="546"/>
    </location>
</feature>
<feature type="compositionally biased region" description="Low complexity" evidence="2">
    <location>
        <begin position="84"/>
        <end position="94"/>
    </location>
</feature>
<dbReference type="AlphaFoldDB" id="A0AAN8N3H6"/>
<evidence type="ECO:0000256" key="1">
    <source>
        <dbReference type="SAM" id="Coils"/>
    </source>
</evidence>
<evidence type="ECO:0000256" key="2">
    <source>
        <dbReference type="SAM" id="MobiDB-lite"/>
    </source>
</evidence>
<dbReference type="EMBL" id="JAVHNR010000002">
    <property type="protein sequence ID" value="KAK6351772.1"/>
    <property type="molecule type" value="Genomic_DNA"/>
</dbReference>